<evidence type="ECO:0000256" key="9">
    <source>
        <dbReference type="ARBA" id="ARBA00022932"/>
    </source>
</evidence>
<dbReference type="PANTHER" id="PTHR42648">
    <property type="entry name" value="TRANSPOSASE, PUTATIVE-RELATED"/>
    <property type="match status" value="1"/>
</dbReference>
<dbReference type="PANTHER" id="PTHR42648:SF11">
    <property type="entry name" value="TRANSPOSON TY4-P GAG-POL POLYPROTEIN"/>
    <property type="match status" value="1"/>
</dbReference>
<keyword evidence="2" id="KW-0540">Nuclease</keyword>
<accession>A0A0L6UHX2</accession>
<gene>
    <name evidence="11" type="ORF">VP01_5874g1</name>
</gene>
<keyword evidence="6" id="KW-0460">Magnesium</keyword>
<dbReference type="OrthoDB" id="3261476at2759"/>
<keyword evidence="5" id="KW-0378">Hydrolase</keyword>
<evidence type="ECO:0000256" key="10">
    <source>
        <dbReference type="ARBA" id="ARBA00023172"/>
    </source>
</evidence>
<evidence type="ECO:0000256" key="8">
    <source>
        <dbReference type="ARBA" id="ARBA00022918"/>
    </source>
</evidence>
<proteinExistence type="predicted"/>
<evidence type="ECO:0000256" key="6">
    <source>
        <dbReference type="ARBA" id="ARBA00022842"/>
    </source>
</evidence>
<evidence type="ECO:0000256" key="7">
    <source>
        <dbReference type="ARBA" id="ARBA00022908"/>
    </source>
</evidence>
<reference evidence="11 12" key="1">
    <citation type="submission" date="2015-08" db="EMBL/GenBank/DDBJ databases">
        <title>Next Generation Sequencing and Analysis of the Genome of Puccinia sorghi L Schw, the Causal Agent of Maize Common Rust.</title>
        <authorList>
            <person name="Rochi L."/>
            <person name="Burguener G."/>
            <person name="Darino M."/>
            <person name="Turjanski A."/>
            <person name="Kreff E."/>
            <person name="Dieguez M.J."/>
            <person name="Sacco F."/>
        </authorList>
    </citation>
    <scope>NUCLEOTIDE SEQUENCE [LARGE SCALE GENOMIC DNA]</scope>
    <source>
        <strain evidence="11 12">RO10H11247</strain>
    </source>
</reference>
<dbReference type="AlphaFoldDB" id="A0A0L6UHX2"/>
<dbReference type="InterPro" id="IPR039537">
    <property type="entry name" value="Retrotran_Ty1/copia-like"/>
</dbReference>
<keyword evidence="8" id="KW-0695">RNA-directed DNA polymerase</keyword>
<dbReference type="InterPro" id="IPR012337">
    <property type="entry name" value="RNaseH-like_sf"/>
</dbReference>
<dbReference type="Gene3D" id="3.30.420.10">
    <property type="entry name" value="Ribonuclease H-like superfamily/Ribonuclease H"/>
    <property type="match status" value="2"/>
</dbReference>
<keyword evidence="7" id="KW-0229">DNA integration</keyword>
<feature type="non-terminal residue" evidence="11">
    <location>
        <position position="1"/>
    </location>
</feature>
<dbReference type="GO" id="GO:0015074">
    <property type="term" value="P:DNA integration"/>
    <property type="evidence" value="ECO:0007669"/>
    <property type="project" value="UniProtKB-KW"/>
</dbReference>
<sequence length="323" mass="36632">GTLRQGTPVSYCTLSSVAPAEPLILAKIVGIFIQKRHPSGGGSHKLSGRLARRSRTTLYRKLQYDQNREERRYITHQRKRKCLIDMGWQDDTVAELFIYSIPRSERASFECKSCVLAKIIKQPFKERSSTVSKPFKRLHLDLIGPINPESSLKNCYILTVVNNHTGYLAGLPLVHKDDTTGLISKNYVLRWGWGLISKPYNPENNGRAKRANRTIVDSMRTTINSSGLQKRFWHEILKLCCLGLNQIPKKGFKKLPWEMLHDKSFLIGLLKAIGTPAVVLNMAKVKGLKFDSKGEEGNLIGFNVPLQSYWILTQTGRVIETKQ</sequence>
<dbReference type="GO" id="GO:0016787">
    <property type="term" value="F:hydrolase activity"/>
    <property type="evidence" value="ECO:0007669"/>
    <property type="project" value="UniProtKB-KW"/>
</dbReference>
<name>A0A0L6UHX2_9BASI</name>
<keyword evidence="4" id="KW-0255">Endonuclease</keyword>
<dbReference type="GO" id="GO:0003887">
    <property type="term" value="F:DNA-directed DNA polymerase activity"/>
    <property type="evidence" value="ECO:0007669"/>
    <property type="project" value="UniProtKB-KW"/>
</dbReference>
<keyword evidence="10" id="KW-0233">DNA recombination</keyword>
<organism evidence="11 12">
    <name type="scientific">Puccinia sorghi</name>
    <dbReference type="NCBI Taxonomy" id="27349"/>
    <lineage>
        <taxon>Eukaryota</taxon>
        <taxon>Fungi</taxon>
        <taxon>Dikarya</taxon>
        <taxon>Basidiomycota</taxon>
        <taxon>Pucciniomycotina</taxon>
        <taxon>Pucciniomycetes</taxon>
        <taxon>Pucciniales</taxon>
        <taxon>Pucciniaceae</taxon>
        <taxon>Puccinia</taxon>
    </lineage>
</organism>
<comment type="caution">
    <text evidence="11">The sequence shown here is derived from an EMBL/GenBank/DDBJ whole genome shotgun (WGS) entry which is preliminary data.</text>
</comment>
<dbReference type="Proteomes" id="UP000037035">
    <property type="component" value="Unassembled WGS sequence"/>
</dbReference>
<evidence type="ECO:0000313" key="11">
    <source>
        <dbReference type="EMBL" id="KNZ48151.1"/>
    </source>
</evidence>
<dbReference type="GO" id="GO:0003964">
    <property type="term" value="F:RNA-directed DNA polymerase activity"/>
    <property type="evidence" value="ECO:0007669"/>
    <property type="project" value="UniProtKB-KW"/>
</dbReference>
<dbReference type="GO" id="GO:0003676">
    <property type="term" value="F:nucleic acid binding"/>
    <property type="evidence" value="ECO:0007669"/>
    <property type="project" value="InterPro"/>
</dbReference>
<dbReference type="GO" id="GO:0006310">
    <property type="term" value="P:DNA recombination"/>
    <property type="evidence" value="ECO:0007669"/>
    <property type="project" value="UniProtKB-KW"/>
</dbReference>
<keyword evidence="3" id="KW-0479">Metal-binding</keyword>
<dbReference type="SUPFAM" id="SSF53098">
    <property type="entry name" value="Ribonuclease H-like"/>
    <property type="match status" value="1"/>
</dbReference>
<evidence type="ECO:0000256" key="1">
    <source>
        <dbReference type="ARBA" id="ARBA00022695"/>
    </source>
</evidence>
<feature type="non-terminal residue" evidence="11">
    <location>
        <position position="323"/>
    </location>
</feature>
<evidence type="ECO:0000256" key="2">
    <source>
        <dbReference type="ARBA" id="ARBA00022722"/>
    </source>
</evidence>
<keyword evidence="12" id="KW-1185">Reference proteome</keyword>
<evidence type="ECO:0000256" key="5">
    <source>
        <dbReference type="ARBA" id="ARBA00022801"/>
    </source>
</evidence>
<keyword evidence="9" id="KW-0239">DNA-directed DNA polymerase</keyword>
<keyword evidence="9" id="KW-0808">Transferase</keyword>
<evidence type="ECO:0000256" key="4">
    <source>
        <dbReference type="ARBA" id="ARBA00022759"/>
    </source>
</evidence>
<protein>
    <recommendedName>
        <fullName evidence="13">Integrase catalytic domain-containing protein</fullName>
    </recommendedName>
</protein>
<dbReference type="InterPro" id="IPR036397">
    <property type="entry name" value="RNaseH_sf"/>
</dbReference>
<evidence type="ECO:0000256" key="3">
    <source>
        <dbReference type="ARBA" id="ARBA00022723"/>
    </source>
</evidence>
<keyword evidence="1" id="KW-0548">Nucleotidyltransferase</keyword>
<dbReference type="GO" id="GO:0004519">
    <property type="term" value="F:endonuclease activity"/>
    <property type="evidence" value="ECO:0007669"/>
    <property type="project" value="UniProtKB-KW"/>
</dbReference>
<dbReference type="EMBL" id="LAVV01011134">
    <property type="protein sequence ID" value="KNZ48151.1"/>
    <property type="molecule type" value="Genomic_DNA"/>
</dbReference>
<evidence type="ECO:0008006" key="13">
    <source>
        <dbReference type="Google" id="ProtNLM"/>
    </source>
</evidence>
<dbReference type="GO" id="GO:0046872">
    <property type="term" value="F:metal ion binding"/>
    <property type="evidence" value="ECO:0007669"/>
    <property type="project" value="UniProtKB-KW"/>
</dbReference>
<evidence type="ECO:0000313" key="12">
    <source>
        <dbReference type="Proteomes" id="UP000037035"/>
    </source>
</evidence>
<dbReference type="VEuPathDB" id="FungiDB:VP01_5874g1"/>